<accession>A0A4Q7ZHM9</accession>
<name>A0A4Q7ZHM9_9ACTN</name>
<gene>
    <name evidence="2" type="ORF">EV385_2108</name>
</gene>
<feature type="signal peptide" evidence="1">
    <location>
        <begin position="1"/>
        <end position="26"/>
    </location>
</feature>
<dbReference type="EMBL" id="SHKY01000001">
    <property type="protein sequence ID" value="RZU50340.1"/>
    <property type="molecule type" value="Genomic_DNA"/>
</dbReference>
<evidence type="ECO:0000313" key="3">
    <source>
        <dbReference type="Proteomes" id="UP000292564"/>
    </source>
</evidence>
<proteinExistence type="predicted"/>
<dbReference type="AlphaFoldDB" id="A0A4Q7ZHM9"/>
<reference evidence="2 3" key="1">
    <citation type="submission" date="2019-02" db="EMBL/GenBank/DDBJ databases">
        <title>Sequencing the genomes of 1000 actinobacteria strains.</title>
        <authorList>
            <person name="Klenk H.-P."/>
        </authorList>
    </citation>
    <scope>NUCLEOTIDE SEQUENCE [LARGE SCALE GENOMIC DNA]</scope>
    <source>
        <strain evidence="2 3">DSM 45162</strain>
    </source>
</reference>
<feature type="chain" id="PRO_5020600036" evidence="1">
    <location>
        <begin position="27"/>
        <end position="133"/>
    </location>
</feature>
<dbReference type="Proteomes" id="UP000292564">
    <property type="component" value="Unassembled WGS sequence"/>
</dbReference>
<comment type="caution">
    <text evidence="2">The sequence shown here is derived from an EMBL/GenBank/DDBJ whole genome shotgun (WGS) entry which is preliminary data.</text>
</comment>
<sequence>MKQLFRALAVACAMATALIAANPAAAASVAWTESISITQTGGFIGRTEFFSVDTTTRDERAAQALSLAATPQYRTLAPFYLPSNPCCDRHRYEVVTHYSDGTNKTVVTMDGVPGTPPILLEVIDLVTNVGTPE</sequence>
<evidence type="ECO:0000256" key="1">
    <source>
        <dbReference type="SAM" id="SignalP"/>
    </source>
</evidence>
<keyword evidence="1" id="KW-0732">Signal</keyword>
<protein>
    <submittedName>
        <fullName evidence="2">Uncharacterized protein</fullName>
    </submittedName>
</protein>
<keyword evidence="3" id="KW-1185">Reference proteome</keyword>
<organism evidence="2 3">
    <name type="scientific">Krasilnikovia cinnamomea</name>
    <dbReference type="NCBI Taxonomy" id="349313"/>
    <lineage>
        <taxon>Bacteria</taxon>
        <taxon>Bacillati</taxon>
        <taxon>Actinomycetota</taxon>
        <taxon>Actinomycetes</taxon>
        <taxon>Micromonosporales</taxon>
        <taxon>Micromonosporaceae</taxon>
        <taxon>Krasilnikovia</taxon>
    </lineage>
</organism>
<evidence type="ECO:0000313" key="2">
    <source>
        <dbReference type="EMBL" id="RZU50340.1"/>
    </source>
</evidence>